<reference evidence="1 2" key="1">
    <citation type="submission" date="2021-06" db="EMBL/GenBank/DDBJ databases">
        <authorList>
            <person name="Palmer J.M."/>
        </authorList>
    </citation>
    <scope>NUCLEOTIDE SEQUENCE [LARGE SCALE GENOMIC DNA]</scope>
    <source>
        <strain evidence="1 2">AS_MEX2019</strain>
        <tissue evidence="1">Muscle</tissue>
    </source>
</reference>
<dbReference type="Proteomes" id="UP001469553">
    <property type="component" value="Unassembled WGS sequence"/>
</dbReference>
<name>A0ABV0ZA34_9TELE</name>
<keyword evidence="2" id="KW-1185">Reference proteome</keyword>
<proteinExistence type="predicted"/>
<evidence type="ECO:0000313" key="1">
    <source>
        <dbReference type="EMBL" id="MEQ2303074.1"/>
    </source>
</evidence>
<accession>A0ABV0ZA34</accession>
<dbReference type="EMBL" id="JAHRIP010057262">
    <property type="protein sequence ID" value="MEQ2303074.1"/>
    <property type="molecule type" value="Genomic_DNA"/>
</dbReference>
<organism evidence="1 2">
    <name type="scientific">Ameca splendens</name>
    <dbReference type="NCBI Taxonomy" id="208324"/>
    <lineage>
        <taxon>Eukaryota</taxon>
        <taxon>Metazoa</taxon>
        <taxon>Chordata</taxon>
        <taxon>Craniata</taxon>
        <taxon>Vertebrata</taxon>
        <taxon>Euteleostomi</taxon>
        <taxon>Actinopterygii</taxon>
        <taxon>Neopterygii</taxon>
        <taxon>Teleostei</taxon>
        <taxon>Neoteleostei</taxon>
        <taxon>Acanthomorphata</taxon>
        <taxon>Ovalentaria</taxon>
        <taxon>Atherinomorphae</taxon>
        <taxon>Cyprinodontiformes</taxon>
        <taxon>Goodeidae</taxon>
        <taxon>Ameca</taxon>
    </lineage>
</organism>
<gene>
    <name evidence="1" type="ORF">AMECASPLE_012984</name>
</gene>
<sequence length="177" mass="20009">METRQRALKPRICDQSVCQKGCGLLLSGHSMDTTKKQSCVDPLRAVKRALEERGAGLEHASRMARLRWNRTERSLVAQVATLQNEAQLAALTYQQRLQRYLLHISSIVEQITGYCKNQSDSSTAADMQSHTSDHSTLKQLQTLLNGIEMSFECDLELLVSPETLLVLLIDHLRQQDF</sequence>
<protein>
    <submittedName>
        <fullName evidence="1">Uncharacterized protein</fullName>
    </submittedName>
</protein>
<evidence type="ECO:0000313" key="2">
    <source>
        <dbReference type="Proteomes" id="UP001469553"/>
    </source>
</evidence>
<comment type="caution">
    <text evidence="1">The sequence shown here is derived from an EMBL/GenBank/DDBJ whole genome shotgun (WGS) entry which is preliminary data.</text>
</comment>